<dbReference type="EMBL" id="CM023491">
    <property type="protein sequence ID" value="KAH6940877.1"/>
    <property type="molecule type" value="Genomic_DNA"/>
</dbReference>
<evidence type="ECO:0000313" key="2">
    <source>
        <dbReference type="Proteomes" id="UP000821845"/>
    </source>
</evidence>
<gene>
    <name evidence="1" type="ORF">HPB50_009116</name>
</gene>
<proteinExistence type="predicted"/>
<organism evidence="1 2">
    <name type="scientific">Hyalomma asiaticum</name>
    <name type="common">Tick</name>
    <dbReference type="NCBI Taxonomy" id="266040"/>
    <lineage>
        <taxon>Eukaryota</taxon>
        <taxon>Metazoa</taxon>
        <taxon>Ecdysozoa</taxon>
        <taxon>Arthropoda</taxon>
        <taxon>Chelicerata</taxon>
        <taxon>Arachnida</taxon>
        <taxon>Acari</taxon>
        <taxon>Parasitiformes</taxon>
        <taxon>Ixodida</taxon>
        <taxon>Ixodoidea</taxon>
        <taxon>Ixodidae</taxon>
        <taxon>Hyalomminae</taxon>
        <taxon>Hyalomma</taxon>
    </lineage>
</organism>
<reference evidence="1" key="1">
    <citation type="submission" date="2020-05" db="EMBL/GenBank/DDBJ databases">
        <title>Large-scale comparative analyses of tick genomes elucidate their genetic diversity and vector capacities.</title>
        <authorList>
            <person name="Jia N."/>
            <person name="Wang J."/>
            <person name="Shi W."/>
            <person name="Du L."/>
            <person name="Sun Y."/>
            <person name="Zhan W."/>
            <person name="Jiang J."/>
            <person name="Wang Q."/>
            <person name="Zhang B."/>
            <person name="Ji P."/>
            <person name="Sakyi L.B."/>
            <person name="Cui X."/>
            <person name="Yuan T."/>
            <person name="Jiang B."/>
            <person name="Yang W."/>
            <person name="Lam T.T.-Y."/>
            <person name="Chang Q."/>
            <person name="Ding S."/>
            <person name="Wang X."/>
            <person name="Zhu J."/>
            <person name="Ruan X."/>
            <person name="Zhao L."/>
            <person name="Wei J."/>
            <person name="Que T."/>
            <person name="Du C."/>
            <person name="Cheng J."/>
            <person name="Dai P."/>
            <person name="Han X."/>
            <person name="Huang E."/>
            <person name="Gao Y."/>
            <person name="Liu J."/>
            <person name="Shao H."/>
            <person name="Ye R."/>
            <person name="Li L."/>
            <person name="Wei W."/>
            <person name="Wang X."/>
            <person name="Wang C."/>
            <person name="Yang T."/>
            <person name="Huo Q."/>
            <person name="Li W."/>
            <person name="Guo W."/>
            <person name="Chen H."/>
            <person name="Zhou L."/>
            <person name="Ni X."/>
            <person name="Tian J."/>
            <person name="Zhou Y."/>
            <person name="Sheng Y."/>
            <person name="Liu T."/>
            <person name="Pan Y."/>
            <person name="Xia L."/>
            <person name="Li J."/>
            <person name="Zhao F."/>
            <person name="Cao W."/>
        </authorList>
    </citation>
    <scope>NUCLEOTIDE SEQUENCE</scope>
    <source>
        <strain evidence="1">Hyas-2018</strain>
    </source>
</reference>
<accession>A0ACB7T079</accession>
<name>A0ACB7T079_HYAAI</name>
<protein>
    <submittedName>
        <fullName evidence="1">Uncharacterized protein</fullName>
    </submittedName>
</protein>
<evidence type="ECO:0000313" key="1">
    <source>
        <dbReference type="EMBL" id="KAH6940877.1"/>
    </source>
</evidence>
<dbReference type="Proteomes" id="UP000821845">
    <property type="component" value="Chromosome 11"/>
</dbReference>
<keyword evidence="2" id="KW-1185">Reference proteome</keyword>
<sequence>MTLEANHIRAIGNSSPHASSGSPNAFTTDAWRSLEQRWQSSLGTIFPGRVHDNTKLTYATVDQAWFERLLALIVANESTLVLMLGWRVAQYASQYVNRDLALGYYKDDKEPTKSYLDHCFDLFSDHMGLASIKDYVAKHFTKDSRDDLIHIARGVRRIFFEKLTDSSYDWKNVSALYGLLESSQSASLNEEFLQLPTMSASFPDNLRRVRVLLQDNPDVATAIYAHRLSSDLYRSTSYYFHKGKEGSVTYAMLPLALNFPFYEPDAPLAVRYLEGLEDLSPHQLFFVAIVYRHCGGADVSYGNAMLRLMSGFSEAYGCGKDSPMRGAEFCDQMD</sequence>
<comment type="caution">
    <text evidence="1">The sequence shown here is derived from an EMBL/GenBank/DDBJ whole genome shotgun (WGS) entry which is preliminary data.</text>
</comment>